<dbReference type="SUPFAM" id="SSF53850">
    <property type="entry name" value="Periplasmic binding protein-like II"/>
    <property type="match status" value="1"/>
</dbReference>
<organism evidence="3 4">
    <name type="scientific">Exidia glandulosa HHB12029</name>
    <dbReference type="NCBI Taxonomy" id="1314781"/>
    <lineage>
        <taxon>Eukaryota</taxon>
        <taxon>Fungi</taxon>
        <taxon>Dikarya</taxon>
        <taxon>Basidiomycota</taxon>
        <taxon>Agaricomycotina</taxon>
        <taxon>Agaricomycetes</taxon>
        <taxon>Auriculariales</taxon>
        <taxon>Exidiaceae</taxon>
        <taxon>Exidia</taxon>
    </lineage>
</organism>
<name>A0A165KRQ4_EXIGL</name>
<dbReference type="STRING" id="1314781.A0A165KRQ4"/>
<keyword evidence="4" id="KW-1185">Reference proteome</keyword>
<proteinExistence type="predicted"/>
<dbReference type="InParanoid" id="A0A165KRQ4"/>
<protein>
    <recommendedName>
        <fullName evidence="2">PBP domain-containing protein</fullName>
    </recommendedName>
</protein>
<feature type="chain" id="PRO_5007861020" description="PBP domain-containing protein" evidence="1">
    <location>
        <begin position="20"/>
        <end position="317"/>
    </location>
</feature>
<dbReference type="PANTHER" id="PTHR37945">
    <property type="entry name" value="EXTRACELLULAR TUNGSTATE BINDING PROTEIN"/>
    <property type="match status" value="1"/>
</dbReference>
<evidence type="ECO:0000259" key="2">
    <source>
        <dbReference type="Pfam" id="PF12849"/>
    </source>
</evidence>
<dbReference type="OrthoDB" id="10260248at2759"/>
<feature type="signal peptide" evidence="1">
    <location>
        <begin position="1"/>
        <end position="19"/>
    </location>
</feature>
<sequence length="317" mass="34086">MLAFLLVTWSLALLHGVVAAEQQVITALDNEQDGKPPTAVYDGGFSGAQTIRLRLGNGGAGQAGLIGALADRFIQDSVASGNVSEPFLVSWLLGDTTDTLENLVAGDIDISITYAPAAEAEMLANGVAVERKYAFRDHFLLVGPRSNPAQLGKGDTVYKQFSDIVKAGTNASRSPPTRFLSRFDRSATNIKESQIFIAIGQVPWAHTHSRWYHQFPTFPREALIAAARLEEYTLTNRDAALSAAPDVLAALEIYYEGGDDDPDDPMLNPAAALLGANARDKDLSLSFMEWLVAPEGGQSVVATFQRNGYIIYSPAPS</sequence>
<evidence type="ECO:0000313" key="4">
    <source>
        <dbReference type="Proteomes" id="UP000077266"/>
    </source>
</evidence>
<evidence type="ECO:0000313" key="3">
    <source>
        <dbReference type="EMBL" id="KZV96766.1"/>
    </source>
</evidence>
<dbReference type="Pfam" id="PF12849">
    <property type="entry name" value="PBP_like_2"/>
    <property type="match status" value="1"/>
</dbReference>
<dbReference type="Gene3D" id="3.40.190.10">
    <property type="entry name" value="Periplasmic binding protein-like II"/>
    <property type="match status" value="2"/>
</dbReference>
<dbReference type="InterPro" id="IPR052738">
    <property type="entry name" value="ABC-Tungstate_binding"/>
</dbReference>
<feature type="domain" description="PBP" evidence="2">
    <location>
        <begin position="94"/>
        <end position="295"/>
    </location>
</feature>
<dbReference type="AlphaFoldDB" id="A0A165KRQ4"/>
<reference evidence="3 4" key="1">
    <citation type="journal article" date="2016" name="Mol. Biol. Evol.">
        <title>Comparative Genomics of Early-Diverging Mushroom-Forming Fungi Provides Insights into the Origins of Lignocellulose Decay Capabilities.</title>
        <authorList>
            <person name="Nagy L.G."/>
            <person name="Riley R."/>
            <person name="Tritt A."/>
            <person name="Adam C."/>
            <person name="Daum C."/>
            <person name="Floudas D."/>
            <person name="Sun H."/>
            <person name="Yadav J.S."/>
            <person name="Pangilinan J."/>
            <person name="Larsson K.H."/>
            <person name="Matsuura K."/>
            <person name="Barry K."/>
            <person name="Labutti K."/>
            <person name="Kuo R."/>
            <person name="Ohm R.A."/>
            <person name="Bhattacharya S.S."/>
            <person name="Shirouzu T."/>
            <person name="Yoshinaga Y."/>
            <person name="Martin F.M."/>
            <person name="Grigoriev I.V."/>
            <person name="Hibbett D.S."/>
        </authorList>
    </citation>
    <scope>NUCLEOTIDE SEQUENCE [LARGE SCALE GENOMIC DNA]</scope>
    <source>
        <strain evidence="3 4">HHB12029</strain>
    </source>
</reference>
<dbReference type="EMBL" id="KV425938">
    <property type="protein sequence ID" value="KZV96766.1"/>
    <property type="molecule type" value="Genomic_DNA"/>
</dbReference>
<dbReference type="PANTHER" id="PTHR37945:SF1">
    <property type="entry name" value="EXTRACELLULAR TUNGSTATE BINDING PROTEIN"/>
    <property type="match status" value="1"/>
</dbReference>
<dbReference type="Proteomes" id="UP000077266">
    <property type="component" value="Unassembled WGS sequence"/>
</dbReference>
<gene>
    <name evidence="3" type="ORF">EXIGLDRAFT_670738</name>
</gene>
<evidence type="ECO:0000256" key="1">
    <source>
        <dbReference type="SAM" id="SignalP"/>
    </source>
</evidence>
<accession>A0A165KRQ4</accession>
<keyword evidence="1" id="KW-0732">Signal</keyword>
<dbReference type="InterPro" id="IPR024370">
    <property type="entry name" value="PBP_domain"/>
</dbReference>